<evidence type="ECO:0000256" key="1">
    <source>
        <dbReference type="SAM" id="Phobius"/>
    </source>
</evidence>
<dbReference type="Proteomes" id="UP000237105">
    <property type="component" value="Unassembled WGS sequence"/>
</dbReference>
<feature type="transmembrane region" description="Helical" evidence="1">
    <location>
        <begin position="20"/>
        <end position="41"/>
    </location>
</feature>
<accession>A0A2P5CHX8</accession>
<keyword evidence="3" id="KW-1185">Reference proteome</keyword>
<reference evidence="3" key="1">
    <citation type="submission" date="2016-06" db="EMBL/GenBank/DDBJ databases">
        <title>Parallel loss of symbiosis genes in relatives of nitrogen-fixing non-legume Parasponia.</title>
        <authorList>
            <person name="Van Velzen R."/>
            <person name="Holmer R."/>
            <person name="Bu F."/>
            <person name="Rutten L."/>
            <person name="Van Zeijl A."/>
            <person name="Liu W."/>
            <person name="Santuari L."/>
            <person name="Cao Q."/>
            <person name="Sharma T."/>
            <person name="Shen D."/>
            <person name="Roswanjaya Y."/>
            <person name="Wardhani T."/>
            <person name="Kalhor M.S."/>
            <person name="Jansen J."/>
            <person name="Van den Hoogen J."/>
            <person name="Gungor B."/>
            <person name="Hartog M."/>
            <person name="Hontelez J."/>
            <person name="Verver J."/>
            <person name="Yang W.-C."/>
            <person name="Schijlen E."/>
            <person name="Repin R."/>
            <person name="Schilthuizen M."/>
            <person name="Schranz E."/>
            <person name="Heidstra R."/>
            <person name="Miyata K."/>
            <person name="Fedorova E."/>
            <person name="Kohlen W."/>
            <person name="Bisseling T."/>
            <person name="Smit S."/>
            <person name="Geurts R."/>
        </authorList>
    </citation>
    <scope>NUCLEOTIDE SEQUENCE [LARGE SCALE GENOMIC DNA]</scope>
    <source>
        <strain evidence="3">cv. WU1-14</strain>
    </source>
</reference>
<evidence type="ECO:0000313" key="2">
    <source>
        <dbReference type="EMBL" id="PON60662.1"/>
    </source>
</evidence>
<organism evidence="2 3">
    <name type="scientific">Parasponia andersonii</name>
    <name type="common">Sponia andersonii</name>
    <dbReference type="NCBI Taxonomy" id="3476"/>
    <lineage>
        <taxon>Eukaryota</taxon>
        <taxon>Viridiplantae</taxon>
        <taxon>Streptophyta</taxon>
        <taxon>Embryophyta</taxon>
        <taxon>Tracheophyta</taxon>
        <taxon>Spermatophyta</taxon>
        <taxon>Magnoliopsida</taxon>
        <taxon>eudicotyledons</taxon>
        <taxon>Gunneridae</taxon>
        <taxon>Pentapetalae</taxon>
        <taxon>rosids</taxon>
        <taxon>fabids</taxon>
        <taxon>Rosales</taxon>
        <taxon>Cannabaceae</taxon>
        <taxon>Parasponia</taxon>
    </lineage>
</organism>
<keyword evidence="1" id="KW-0472">Membrane</keyword>
<evidence type="ECO:0000313" key="3">
    <source>
        <dbReference type="Proteomes" id="UP000237105"/>
    </source>
</evidence>
<dbReference type="AlphaFoldDB" id="A0A2P5CHX8"/>
<protein>
    <submittedName>
        <fullName evidence="2">Uncharacterized protein</fullName>
    </submittedName>
</protein>
<sequence length="47" mass="5822">MQKPPAPRQQLSIIYLLEEFMWFGMCTFLLCSYNRQLFLLVQRFWFS</sequence>
<gene>
    <name evidence="2" type="ORF">PanWU01x14_150800</name>
</gene>
<keyword evidence="1" id="KW-1133">Transmembrane helix</keyword>
<proteinExistence type="predicted"/>
<name>A0A2P5CHX8_PARAD</name>
<keyword evidence="1" id="KW-0812">Transmembrane</keyword>
<dbReference type="EMBL" id="JXTB01000128">
    <property type="protein sequence ID" value="PON60662.1"/>
    <property type="molecule type" value="Genomic_DNA"/>
</dbReference>
<comment type="caution">
    <text evidence="2">The sequence shown here is derived from an EMBL/GenBank/DDBJ whole genome shotgun (WGS) entry which is preliminary data.</text>
</comment>